<dbReference type="PANTHER" id="PTHR36932:SF1">
    <property type="entry name" value="CAPSULAR POLYSACCHARIDE BIOSYNTHESIS PROTEIN"/>
    <property type="match status" value="1"/>
</dbReference>
<name>A0A1V3WBL8_MYCKA</name>
<gene>
    <name evidence="1" type="ORF">BZL29_8211</name>
</gene>
<proteinExistence type="predicted"/>
<comment type="caution">
    <text evidence="1">The sequence shown here is derived from an EMBL/GenBank/DDBJ whole genome shotgun (WGS) entry which is preliminary data.</text>
</comment>
<dbReference type="RefSeq" id="WP_023364505.1">
    <property type="nucleotide sequence ID" value="NZ_BLYZ01000001.1"/>
</dbReference>
<dbReference type="SUPFAM" id="SSF56801">
    <property type="entry name" value="Acetyl-CoA synthetase-like"/>
    <property type="match status" value="1"/>
</dbReference>
<sequence>MSAAHTVWACFRDDVLAAMCAGEAEQRARLTWSAERIQREQRDRLGTLLGHAAEHSPFHGRRLAGIDITAVDPTDLSGLPVMTKMQMMDSLDDVFTDRRLTASDAESAVAATGADPVVILDDYIALASGGCSGRRGVFVLDRAAVTSFTTAVARQPPGTALAADTPHEPPRIAFVAAASAVHATGMVAALTCDADSPVRSDLVPATLPLGEIVARLNELRPPLLSGYASMLARLASEARAGRLRITPAQVSSTSETLLPEMRSAIREAFGVPVFDGFGSTEGLVGKTGPDDDVLVFNTDMCIVELVDANNQPVAAGTPSARVLVTNLYNLVQPLIRYELTDTFIRQPGAAEHGYLRARVRGRNDDVLHYDTVDVHPIAIRSVMVKTPGVIDYQVRQTRCGIDLYAVTTDAHELDGLADRLRQALADGGLHRPAVTVRPVERLDRHPVSGKLRRFIPLTTT</sequence>
<dbReference type="GeneID" id="29697906"/>
<dbReference type="AlphaFoldDB" id="A0A1V3WBL8"/>
<evidence type="ECO:0000313" key="1">
    <source>
        <dbReference type="EMBL" id="OOK64320.1"/>
    </source>
</evidence>
<dbReference type="GO" id="GO:0016874">
    <property type="term" value="F:ligase activity"/>
    <property type="evidence" value="ECO:0007669"/>
    <property type="project" value="UniProtKB-KW"/>
</dbReference>
<dbReference type="Proteomes" id="UP000188532">
    <property type="component" value="Unassembled WGS sequence"/>
</dbReference>
<evidence type="ECO:0000313" key="2">
    <source>
        <dbReference type="Proteomes" id="UP000188532"/>
    </source>
</evidence>
<keyword evidence="1" id="KW-0436">Ligase</keyword>
<reference evidence="1 2" key="1">
    <citation type="submission" date="2017-02" db="EMBL/GenBank/DDBJ databases">
        <title>Complete genome sequences of Mycobacterium kansasii strains isolated from rhesus macaques.</title>
        <authorList>
            <person name="Panda A."/>
            <person name="Nagaraj S."/>
            <person name="Zhao X."/>
            <person name="Tettelin H."/>
            <person name="Detolla L.J."/>
        </authorList>
    </citation>
    <scope>NUCLEOTIDE SEQUENCE [LARGE SCALE GENOMIC DNA]</scope>
    <source>
        <strain evidence="1 2">11-3469</strain>
    </source>
</reference>
<dbReference type="STRING" id="1768.B1T50_01425"/>
<dbReference type="Gene3D" id="3.40.50.12780">
    <property type="entry name" value="N-terminal domain of ligase-like"/>
    <property type="match status" value="1"/>
</dbReference>
<accession>A0A1V3WBL8</accession>
<dbReference type="InterPro" id="IPR042099">
    <property type="entry name" value="ANL_N_sf"/>
</dbReference>
<protein>
    <submittedName>
        <fullName evidence="1">Putative aMP-dependent synthetase and ligase</fullName>
    </submittedName>
</protein>
<dbReference type="PANTHER" id="PTHR36932">
    <property type="entry name" value="CAPSULAR POLYSACCHARIDE BIOSYNTHESIS PROTEIN"/>
    <property type="match status" value="1"/>
</dbReference>
<dbReference type="EMBL" id="MVBN01000013">
    <property type="protein sequence ID" value="OOK64320.1"/>
    <property type="molecule type" value="Genomic_DNA"/>
</dbReference>
<organism evidence="1 2">
    <name type="scientific">Mycobacterium kansasii</name>
    <dbReference type="NCBI Taxonomy" id="1768"/>
    <lineage>
        <taxon>Bacteria</taxon>
        <taxon>Bacillati</taxon>
        <taxon>Actinomycetota</taxon>
        <taxon>Actinomycetes</taxon>
        <taxon>Mycobacteriales</taxon>
        <taxon>Mycobacteriaceae</taxon>
        <taxon>Mycobacterium</taxon>
    </lineage>
</organism>
<dbReference type="InterPro" id="IPR053158">
    <property type="entry name" value="CapK_Type1_Caps_Biosynth"/>
</dbReference>